<protein>
    <recommendedName>
        <fullName evidence="4">ATP synthase I chain</fullName>
    </recommendedName>
</protein>
<accession>I8I601</accession>
<keyword evidence="3" id="KW-1185">Reference proteome</keyword>
<organism evidence="2 3">
    <name type="scientific">Hydrocarboniphaga effusa AP103</name>
    <dbReference type="NCBI Taxonomy" id="1172194"/>
    <lineage>
        <taxon>Bacteria</taxon>
        <taxon>Pseudomonadati</taxon>
        <taxon>Pseudomonadota</taxon>
        <taxon>Gammaproteobacteria</taxon>
        <taxon>Nevskiales</taxon>
        <taxon>Nevskiaceae</taxon>
        <taxon>Hydrocarboniphaga</taxon>
    </lineage>
</organism>
<evidence type="ECO:0000313" key="2">
    <source>
        <dbReference type="EMBL" id="EIT72051.1"/>
    </source>
</evidence>
<sequence>MLSDFYRAQAWKYVLAGVVFVSAIKIFGNQFLPFITAYLATLSIYWFSLLWKE</sequence>
<dbReference type="EMBL" id="AKGD01000001">
    <property type="protein sequence ID" value="EIT72051.1"/>
    <property type="molecule type" value="Genomic_DNA"/>
</dbReference>
<feature type="transmembrane region" description="Helical" evidence="1">
    <location>
        <begin position="12"/>
        <end position="28"/>
    </location>
</feature>
<name>I8I601_9GAMM</name>
<keyword evidence="1" id="KW-0812">Transmembrane</keyword>
<keyword evidence="1" id="KW-1133">Transmembrane helix</keyword>
<reference evidence="2 3" key="1">
    <citation type="journal article" date="2012" name="J. Bacteriol.">
        <title>Genome Sequence of n-Alkane-Degrading Hydrocarboniphaga effusa Strain AP103T (ATCC BAA-332T).</title>
        <authorList>
            <person name="Chang H.K."/>
            <person name="Zylstra G.J."/>
            <person name="Chae J.C."/>
        </authorList>
    </citation>
    <scope>NUCLEOTIDE SEQUENCE [LARGE SCALE GENOMIC DNA]</scope>
    <source>
        <strain evidence="2 3">AP103</strain>
    </source>
</reference>
<gene>
    <name evidence="2" type="ORF">WQQ_21880</name>
</gene>
<dbReference type="Proteomes" id="UP000003704">
    <property type="component" value="Unassembled WGS sequence"/>
</dbReference>
<dbReference type="AlphaFoldDB" id="I8I601"/>
<evidence type="ECO:0000313" key="3">
    <source>
        <dbReference type="Proteomes" id="UP000003704"/>
    </source>
</evidence>
<comment type="caution">
    <text evidence="2">The sequence shown here is derived from an EMBL/GenBank/DDBJ whole genome shotgun (WGS) entry which is preliminary data.</text>
</comment>
<proteinExistence type="predicted"/>
<dbReference type="STRING" id="1172194.WQQ_21880"/>
<keyword evidence="1" id="KW-0472">Membrane</keyword>
<evidence type="ECO:0008006" key="4">
    <source>
        <dbReference type="Google" id="ProtNLM"/>
    </source>
</evidence>
<evidence type="ECO:0000256" key="1">
    <source>
        <dbReference type="SAM" id="Phobius"/>
    </source>
</evidence>